<reference evidence="1 2" key="1">
    <citation type="submission" date="2016-10" db="EMBL/GenBank/DDBJ databases">
        <title>Genome sequence of the basidiomycete white-rot fungus Trametes pubescens.</title>
        <authorList>
            <person name="Makela M.R."/>
            <person name="Granchi Z."/>
            <person name="Peng M."/>
            <person name="De Vries R.P."/>
            <person name="Grigoriev I."/>
            <person name="Riley R."/>
            <person name="Hilden K."/>
        </authorList>
    </citation>
    <scope>NUCLEOTIDE SEQUENCE [LARGE SCALE GENOMIC DNA]</scope>
    <source>
        <strain evidence="1 2">FBCC735</strain>
    </source>
</reference>
<comment type="caution">
    <text evidence="1">The sequence shown here is derived from an EMBL/GenBank/DDBJ whole genome shotgun (WGS) entry which is preliminary data.</text>
</comment>
<evidence type="ECO:0000313" key="2">
    <source>
        <dbReference type="Proteomes" id="UP000184267"/>
    </source>
</evidence>
<accession>A0A1M2VWE5</accession>
<dbReference type="EMBL" id="MNAD01000556">
    <property type="protein sequence ID" value="OJT11925.1"/>
    <property type="molecule type" value="Genomic_DNA"/>
</dbReference>
<keyword evidence="2" id="KW-1185">Reference proteome</keyword>
<organism evidence="1 2">
    <name type="scientific">Trametes pubescens</name>
    <name type="common">White-rot fungus</name>
    <dbReference type="NCBI Taxonomy" id="154538"/>
    <lineage>
        <taxon>Eukaryota</taxon>
        <taxon>Fungi</taxon>
        <taxon>Dikarya</taxon>
        <taxon>Basidiomycota</taxon>
        <taxon>Agaricomycotina</taxon>
        <taxon>Agaricomycetes</taxon>
        <taxon>Polyporales</taxon>
        <taxon>Polyporaceae</taxon>
        <taxon>Trametes</taxon>
    </lineage>
</organism>
<sequence>MALRMTLQRGRYIRKAYCTPQGAVLGFSVAAAPHAEILANRACRRGGHVLHGLSRTDHAHVAASGSGHLQGGADVQVIRLADANVRLPEEAIQCAH</sequence>
<dbReference type="AlphaFoldDB" id="A0A1M2VWE5"/>
<evidence type="ECO:0000313" key="1">
    <source>
        <dbReference type="EMBL" id="OJT11925.1"/>
    </source>
</evidence>
<dbReference type="Proteomes" id="UP000184267">
    <property type="component" value="Unassembled WGS sequence"/>
</dbReference>
<protein>
    <submittedName>
        <fullName evidence="1">Uncharacterized protein</fullName>
    </submittedName>
</protein>
<name>A0A1M2VWE5_TRAPU</name>
<proteinExistence type="predicted"/>
<gene>
    <name evidence="1" type="ORF">TRAPUB_11525</name>
</gene>